<dbReference type="RefSeq" id="WP_272753220.1">
    <property type="nucleotide sequence ID" value="NZ_JAQQLF010000030.1"/>
</dbReference>
<dbReference type="SUPFAM" id="SSF55729">
    <property type="entry name" value="Acyl-CoA N-acyltransferases (Nat)"/>
    <property type="match status" value="1"/>
</dbReference>
<gene>
    <name evidence="2" type="ORF">PQU95_17620</name>
</gene>
<name>A0ABT5J2D7_9NEIS</name>
<dbReference type="Pfam" id="PF13302">
    <property type="entry name" value="Acetyltransf_3"/>
    <property type="match status" value="1"/>
</dbReference>
<evidence type="ECO:0000313" key="3">
    <source>
        <dbReference type="Proteomes" id="UP001219956"/>
    </source>
</evidence>
<comment type="caution">
    <text evidence="2">The sequence shown here is derived from an EMBL/GenBank/DDBJ whole genome shotgun (WGS) entry which is preliminary data.</text>
</comment>
<keyword evidence="2" id="KW-0808">Transferase</keyword>
<keyword evidence="2" id="KW-0012">Acyltransferase</keyword>
<dbReference type="InterPro" id="IPR000182">
    <property type="entry name" value="GNAT_dom"/>
</dbReference>
<keyword evidence="3" id="KW-1185">Reference proteome</keyword>
<dbReference type="Gene3D" id="3.40.630.30">
    <property type="match status" value="1"/>
</dbReference>
<sequence length="185" mass="20427">MPLSLAFPNHALLASYQQALSRGWAGHEQDPDTASRMLAACRAAPDTYLLHFTHCPLPAPGMGPDADNSEPCLPHCHFWISNGDYCGELSLRWPLPGDNLPADCPGHLAWSVVPWQRGHGYACQAVRLLLPRIAHLGLPWLDMAMATRNVASWKTAEHLGATRIATYQTGAEHGHVSAYRYRLMR</sequence>
<dbReference type="GO" id="GO:0016746">
    <property type="term" value="F:acyltransferase activity"/>
    <property type="evidence" value="ECO:0007669"/>
    <property type="project" value="UniProtKB-KW"/>
</dbReference>
<proteinExistence type="predicted"/>
<accession>A0ABT5J2D7</accession>
<reference evidence="2 3" key="1">
    <citation type="submission" date="2023-01" db="EMBL/GenBank/DDBJ databases">
        <title>Novel species of the genus Vogesella isolated from rivers.</title>
        <authorList>
            <person name="Lu H."/>
        </authorList>
    </citation>
    <scope>NUCLEOTIDE SEQUENCE [LARGE SCALE GENOMIC DNA]</scope>
    <source>
        <strain evidence="2 3">DC21W</strain>
    </source>
</reference>
<feature type="domain" description="N-acetyltransferase" evidence="1">
    <location>
        <begin position="77"/>
        <end position="161"/>
    </location>
</feature>
<evidence type="ECO:0000259" key="1">
    <source>
        <dbReference type="Pfam" id="PF13302"/>
    </source>
</evidence>
<protein>
    <submittedName>
        <fullName evidence="2">GNAT family N-acetyltransferase</fullName>
        <ecNumber evidence="2">2.3.1.-</ecNumber>
    </submittedName>
</protein>
<dbReference type="InterPro" id="IPR016181">
    <property type="entry name" value="Acyl_CoA_acyltransferase"/>
</dbReference>
<dbReference type="Proteomes" id="UP001219956">
    <property type="component" value="Unassembled WGS sequence"/>
</dbReference>
<dbReference type="EC" id="2.3.1.-" evidence="2"/>
<dbReference type="EMBL" id="JAQQLF010000030">
    <property type="protein sequence ID" value="MDC7719024.1"/>
    <property type="molecule type" value="Genomic_DNA"/>
</dbReference>
<evidence type="ECO:0000313" key="2">
    <source>
        <dbReference type="EMBL" id="MDC7719024.1"/>
    </source>
</evidence>
<organism evidence="2 3">
    <name type="scientific">Vogesella aquatica</name>
    <dbReference type="NCBI Taxonomy" id="2984206"/>
    <lineage>
        <taxon>Bacteria</taxon>
        <taxon>Pseudomonadati</taxon>
        <taxon>Pseudomonadota</taxon>
        <taxon>Betaproteobacteria</taxon>
        <taxon>Neisseriales</taxon>
        <taxon>Chromobacteriaceae</taxon>
        <taxon>Vogesella</taxon>
    </lineage>
</organism>